<name>A0A2N5TNF1_9BASI</name>
<proteinExistence type="predicted"/>
<organism evidence="1 2">
    <name type="scientific">Puccinia coronata f. sp. avenae</name>
    <dbReference type="NCBI Taxonomy" id="200324"/>
    <lineage>
        <taxon>Eukaryota</taxon>
        <taxon>Fungi</taxon>
        <taxon>Dikarya</taxon>
        <taxon>Basidiomycota</taxon>
        <taxon>Pucciniomycotina</taxon>
        <taxon>Pucciniomycetes</taxon>
        <taxon>Pucciniales</taxon>
        <taxon>Pucciniaceae</taxon>
        <taxon>Puccinia</taxon>
    </lineage>
</organism>
<accession>A0A2N5TNF1</accession>
<evidence type="ECO:0000313" key="2">
    <source>
        <dbReference type="Proteomes" id="UP000235392"/>
    </source>
</evidence>
<protein>
    <submittedName>
        <fullName evidence="1">Uncharacterized protein</fullName>
    </submittedName>
</protein>
<gene>
    <name evidence="1" type="ORF">PCASD_24603</name>
</gene>
<evidence type="ECO:0000313" key="1">
    <source>
        <dbReference type="EMBL" id="PLW27023.1"/>
    </source>
</evidence>
<dbReference type="Proteomes" id="UP000235392">
    <property type="component" value="Unassembled WGS sequence"/>
</dbReference>
<reference evidence="1 2" key="1">
    <citation type="submission" date="2017-11" db="EMBL/GenBank/DDBJ databases">
        <title>De novo assembly and phasing of dikaryotic genomes from two isolates of Puccinia coronata f. sp. avenae, the causal agent of oat crown rust.</title>
        <authorList>
            <person name="Miller M.E."/>
            <person name="Zhang Y."/>
            <person name="Omidvar V."/>
            <person name="Sperschneider J."/>
            <person name="Schwessinger B."/>
            <person name="Raley C."/>
            <person name="Palmer J.M."/>
            <person name="Garnica D."/>
            <person name="Upadhyaya N."/>
            <person name="Rathjen J."/>
            <person name="Taylor J.M."/>
            <person name="Park R.F."/>
            <person name="Dodds P.N."/>
            <person name="Hirsch C.D."/>
            <person name="Kianian S.F."/>
            <person name="Figueroa M."/>
        </authorList>
    </citation>
    <scope>NUCLEOTIDE SEQUENCE [LARGE SCALE GENOMIC DNA]</scope>
    <source>
        <strain evidence="1">12SD80</strain>
    </source>
</reference>
<dbReference type="EMBL" id="PGCI01000429">
    <property type="protein sequence ID" value="PLW27023.1"/>
    <property type="molecule type" value="Genomic_DNA"/>
</dbReference>
<dbReference type="AlphaFoldDB" id="A0A2N5TNF1"/>
<sequence length="141" mass="15077">MTPLLADDPLGFPINPIPKTHTSVTPFSSVARWQFLFSWYHLGNPQGPGPQASSAAVQAVGCKYYSINQAGLLVELAGAFSSSWPAPSRQAGPRLLVKLVRAFSSSWQVFACRTGGLPNGMVQSSLFDGQARIGAPSRLPY</sequence>
<comment type="caution">
    <text evidence="1">The sequence shown here is derived from an EMBL/GenBank/DDBJ whole genome shotgun (WGS) entry which is preliminary data.</text>
</comment>